<dbReference type="EMBL" id="MU001643">
    <property type="protein sequence ID" value="KAF2478762.1"/>
    <property type="molecule type" value="Genomic_DNA"/>
</dbReference>
<dbReference type="AlphaFoldDB" id="A0A6A6PFM5"/>
<dbReference type="GeneID" id="54475915"/>
<proteinExistence type="predicted"/>
<evidence type="ECO:0008006" key="3">
    <source>
        <dbReference type="Google" id="ProtNLM"/>
    </source>
</evidence>
<dbReference type="Proteomes" id="UP000799767">
    <property type="component" value="Unassembled WGS sequence"/>
</dbReference>
<evidence type="ECO:0000313" key="2">
    <source>
        <dbReference type="Proteomes" id="UP000799767"/>
    </source>
</evidence>
<protein>
    <recommendedName>
        <fullName evidence="3">F-box domain-containing protein</fullName>
    </recommendedName>
</protein>
<dbReference type="RefSeq" id="XP_033585332.1">
    <property type="nucleotide sequence ID" value="XM_033734913.1"/>
</dbReference>
<evidence type="ECO:0000313" key="1">
    <source>
        <dbReference type="EMBL" id="KAF2478762.1"/>
    </source>
</evidence>
<accession>A0A6A6PFM5</accession>
<name>A0A6A6PFM5_9PEZI</name>
<gene>
    <name evidence="1" type="ORF">BDY17DRAFT_305799</name>
</gene>
<organism evidence="1 2">
    <name type="scientific">Neohortaea acidophila</name>
    <dbReference type="NCBI Taxonomy" id="245834"/>
    <lineage>
        <taxon>Eukaryota</taxon>
        <taxon>Fungi</taxon>
        <taxon>Dikarya</taxon>
        <taxon>Ascomycota</taxon>
        <taxon>Pezizomycotina</taxon>
        <taxon>Dothideomycetes</taxon>
        <taxon>Dothideomycetidae</taxon>
        <taxon>Mycosphaerellales</taxon>
        <taxon>Teratosphaeriaceae</taxon>
        <taxon>Neohortaea</taxon>
    </lineage>
</organism>
<sequence>MAELLDLPPELIVLIINCMHPSCHFNFARANKLCFQLSTDVLARHAVYHQRAQPWSDTLPLTLPRLFHMVLKDPVAAYYVHHLAFWGSRTSWDLWQDLPLRDDRAPNHTLHAAMNTSNAGPACHIFIPPHIHAFRQILRRCPNLSEDLWIQKLLEGDESHFKVLLLAMLPHLTHLWLAAPIPALRLFLNSSFPPHPLSHLRNVSISIQDLRYLLPAQCCGFETIADVYLLPALESLYVLYDYAPDQAPDPADPACIPIGKSSVKTLLLDGTEPPFSDLLQMIAGAAALHTYVDSIGPENISGCLGALQQHHSDTLQNLDLGSQRDDLDFLQELYSDSPNQKNLTVFRDLKQVKLNAVAILKQITRLQYDGVYDGTSDPFRIWVASKYGQGSSPRFLNFASILPESIEILTFTPMEDKWAIGVCAADMLDALVSANLHDTTLPNLSAIFFNDLIEMRHWRSAGLREHLPRSFPELAQTAFLPWFQMSIAAGAQRGINVYTSSTHDPEEIEHIRRGMGMPMPLAEHDVKKYDDFADLRSSAQKEASQMQALATGGTLYDDDL</sequence>
<keyword evidence="2" id="KW-1185">Reference proteome</keyword>
<dbReference type="OrthoDB" id="3644718at2759"/>
<reference evidence="1" key="1">
    <citation type="journal article" date="2020" name="Stud. Mycol.">
        <title>101 Dothideomycetes genomes: a test case for predicting lifestyles and emergence of pathogens.</title>
        <authorList>
            <person name="Haridas S."/>
            <person name="Albert R."/>
            <person name="Binder M."/>
            <person name="Bloem J."/>
            <person name="Labutti K."/>
            <person name="Salamov A."/>
            <person name="Andreopoulos B."/>
            <person name="Baker S."/>
            <person name="Barry K."/>
            <person name="Bills G."/>
            <person name="Bluhm B."/>
            <person name="Cannon C."/>
            <person name="Castanera R."/>
            <person name="Culley D."/>
            <person name="Daum C."/>
            <person name="Ezra D."/>
            <person name="Gonzalez J."/>
            <person name="Henrissat B."/>
            <person name="Kuo A."/>
            <person name="Liang C."/>
            <person name="Lipzen A."/>
            <person name="Lutzoni F."/>
            <person name="Magnuson J."/>
            <person name="Mondo S."/>
            <person name="Nolan M."/>
            <person name="Ohm R."/>
            <person name="Pangilinan J."/>
            <person name="Park H.-J."/>
            <person name="Ramirez L."/>
            <person name="Alfaro M."/>
            <person name="Sun H."/>
            <person name="Tritt A."/>
            <person name="Yoshinaga Y."/>
            <person name="Zwiers L.-H."/>
            <person name="Turgeon B."/>
            <person name="Goodwin S."/>
            <person name="Spatafora J."/>
            <person name="Crous P."/>
            <person name="Grigoriev I."/>
        </authorList>
    </citation>
    <scope>NUCLEOTIDE SEQUENCE</scope>
    <source>
        <strain evidence="1">CBS 113389</strain>
    </source>
</reference>